<keyword evidence="4" id="KW-0788">Thiol protease</keyword>
<comment type="similarity">
    <text evidence="1">Belongs to the peptidase C40 family.</text>
</comment>
<evidence type="ECO:0000313" key="9">
    <source>
        <dbReference type="Proteomes" id="UP001382727"/>
    </source>
</evidence>
<dbReference type="RefSeq" id="WP_338749101.1">
    <property type="nucleotide sequence ID" value="NZ_CP144913.1"/>
</dbReference>
<name>A0ABZ2MGV2_9MICO</name>
<dbReference type="InterPro" id="IPR000064">
    <property type="entry name" value="NLP_P60_dom"/>
</dbReference>
<reference evidence="8 9" key="1">
    <citation type="submission" date="2024-02" db="EMBL/GenBank/DDBJ databases">
        <title>Janibacter sp. nov., isolated from gut of marine sandworm.</title>
        <authorList>
            <person name="Kim B."/>
            <person name="Jun M.O."/>
            <person name="Shin N.-R."/>
        </authorList>
    </citation>
    <scope>NUCLEOTIDE SEQUENCE [LARGE SCALE GENOMIC DNA]</scope>
    <source>
        <strain evidence="8 9">A1S7</strain>
    </source>
</reference>
<proteinExistence type="inferred from homology"/>
<dbReference type="Pfam" id="PF00877">
    <property type="entry name" value="NLPC_P60"/>
    <property type="match status" value="1"/>
</dbReference>
<dbReference type="Pfam" id="PF01471">
    <property type="entry name" value="PG_binding_1"/>
    <property type="match status" value="2"/>
</dbReference>
<evidence type="ECO:0000256" key="5">
    <source>
        <dbReference type="SAM" id="MobiDB-lite"/>
    </source>
</evidence>
<dbReference type="InterPro" id="IPR038765">
    <property type="entry name" value="Papain-like_cys_pep_sf"/>
</dbReference>
<keyword evidence="6" id="KW-0732">Signal</keyword>
<dbReference type="PANTHER" id="PTHR47053">
    <property type="entry name" value="MUREIN DD-ENDOPEPTIDASE MEPH-RELATED"/>
    <property type="match status" value="1"/>
</dbReference>
<feature type="signal peptide" evidence="6">
    <location>
        <begin position="1"/>
        <end position="45"/>
    </location>
</feature>
<keyword evidence="2" id="KW-0645">Protease</keyword>
<organism evidence="8 9">
    <name type="scientific">Janibacter alittae</name>
    <dbReference type="NCBI Taxonomy" id="3115209"/>
    <lineage>
        <taxon>Bacteria</taxon>
        <taxon>Bacillati</taxon>
        <taxon>Actinomycetota</taxon>
        <taxon>Actinomycetes</taxon>
        <taxon>Micrococcales</taxon>
        <taxon>Intrasporangiaceae</taxon>
        <taxon>Janibacter</taxon>
    </lineage>
</organism>
<accession>A0ABZ2MGV2</accession>
<feature type="region of interest" description="Disordered" evidence="5">
    <location>
        <begin position="201"/>
        <end position="226"/>
    </location>
</feature>
<feature type="region of interest" description="Disordered" evidence="5">
    <location>
        <begin position="112"/>
        <end position="143"/>
    </location>
</feature>
<dbReference type="InterPro" id="IPR051202">
    <property type="entry name" value="Peptidase_C40"/>
</dbReference>
<feature type="domain" description="NlpC/P60" evidence="7">
    <location>
        <begin position="225"/>
        <end position="336"/>
    </location>
</feature>
<dbReference type="PROSITE" id="PS51935">
    <property type="entry name" value="NLPC_P60"/>
    <property type="match status" value="1"/>
</dbReference>
<evidence type="ECO:0000256" key="6">
    <source>
        <dbReference type="SAM" id="SignalP"/>
    </source>
</evidence>
<dbReference type="Proteomes" id="UP001382727">
    <property type="component" value="Chromosome"/>
</dbReference>
<dbReference type="InterPro" id="IPR036365">
    <property type="entry name" value="PGBD-like_sf"/>
</dbReference>
<dbReference type="SUPFAM" id="SSF47090">
    <property type="entry name" value="PGBD-like"/>
    <property type="match status" value="2"/>
</dbReference>
<dbReference type="PANTHER" id="PTHR47053:SF1">
    <property type="entry name" value="MUREIN DD-ENDOPEPTIDASE MEPH-RELATED"/>
    <property type="match status" value="1"/>
</dbReference>
<gene>
    <name evidence="8" type="ORF">V1351_15255</name>
</gene>
<feature type="compositionally biased region" description="Low complexity" evidence="5">
    <location>
        <begin position="128"/>
        <end position="143"/>
    </location>
</feature>
<keyword evidence="9" id="KW-1185">Reference proteome</keyword>
<dbReference type="SUPFAM" id="SSF54001">
    <property type="entry name" value="Cysteine proteinases"/>
    <property type="match status" value="1"/>
</dbReference>
<keyword evidence="3" id="KW-0378">Hydrolase</keyword>
<dbReference type="InterPro" id="IPR036366">
    <property type="entry name" value="PGBDSf"/>
</dbReference>
<dbReference type="Gene3D" id="1.10.101.10">
    <property type="entry name" value="PGBD-like superfamily/PGBD"/>
    <property type="match status" value="2"/>
</dbReference>
<dbReference type="Gene3D" id="3.90.1720.10">
    <property type="entry name" value="endopeptidase domain like (from Nostoc punctiforme)"/>
    <property type="match status" value="1"/>
</dbReference>
<evidence type="ECO:0000256" key="4">
    <source>
        <dbReference type="ARBA" id="ARBA00022807"/>
    </source>
</evidence>
<evidence type="ECO:0000313" key="8">
    <source>
        <dbReference type="EMBL" id="WXB76279.1"/>
    </source>
</evidence>
<protein>
    <submittedName>
        <fullName evidence="8">NlpC/P60 family protein</fullName>
    </submittedName>
</protein>
<evidence type="ECO:0000256" key="2">
    <source>
        <dbReference type="ARBA" id="ARBA00022670"/>
    </source>
</evidence>
<feature type="chain" id="PRO_5046410033" evidence="6">
    <location>
        <begin position="46"/>
        <end position="336"/>
    </location>
</feature>
<evidence type="ECO:0000259" key="7">
    <source>
        <dbReference type="PROSITE" id="PS51935"/>
    </source>
</evidence>
<sequence length="336" mass="34123">MTHFYAGRHRAQQLPTLRKTGLSVAAAAAFGLTAPALLTTGSASAAPATVSTPSAPSTTTTFSGIVSYGDRGSVVRKIQRVVGTSADGIFGPATLSAVKRYQAGHGLTVDGVVGPRTGSEMGLGGSTSGSSASTRTSSSTTNFSGVVSYGDRGSLVREIQGVVGTGTDGVFGPATLSAVKRYQAGHGLTVDGVVGPRTGSVMGLTGSTSSDRASRDSDRTSLSGSASTSSVLATAASLVGTPYRYGGTTPSGFDCSGFTQYVFAKHGISLPRTAEQQRQATTRVSSPQPGDLVFFGAPAYHMGIYAGNGMMYDSGNSRVPVSKRAIWTSNVTYGRA</sequence>
<evidence type="ECO:0000256" key="3">
    <source>
        <dbReference type="ARBA" id="ARBA00022801"/>
    </source>
</evidence>
<dbReference type="EMBL" id="CP144913">
    <property type="protein sequence ID" value="WXB76279.1"/>
    <property type="molecule type" value="Genomic_DNA"/>
</dbReference>
<dbReference type="InterPro" id="IPR002477">
    <property type="entry name" value="Peptidoglycan-bd-like"/>
</dbReference>
<evidence type="ECO:0000256" key="1">
    <source>
        <dbReference type="ARBA" id="ARBA00007074"/>
    </source>
</evidence>